<evidence type="ECO:0000256" key="1">
    <source>
        <dbReference type="ARBA" id="ARBA00004141"/>
    </source>
</evidence>
<dbReference type="RefSeq" id="WP_073276948.1">
    <property type="nucleotide sequence ID" value="NZ_FRAC01000013.1"/>
</dbReference>
<feature type="transmembrane region" description="Helical" evidence="8">
    <location>
        <begin position="213"/>
        <end position="235"/>
    </location>
</feature>
<dbReference type="STRING" id="1121322.SAMN02745136_02808"/>
<keyword evidence="5 8" id="KW-1133">Transmembrane helix</keyword>
<dbReference type="InterPro" id="IPR050363">
    <property type="entry name" value="MIP/Aquaporin"/>
</dbReference>
<evidence type="ECO:0000313" key="9">
    <source>
        <dbReference type="EMBL" id="SHK56445.1"/>
    </source>
</evidence>
<accession>A0A1M6THH9</accession>
<dbReference type="OrthoDB" id="9807293at2"/>
<dbReference type="InterPro" id="IPR000425">
    <property type="entry name" value="MIP"/>
</dbReference>
<dbReference type="AlphaFoldDB" id="A0A1M6THH9"/>
<dbReference type="PANTHER" id="PTHR43829">
    <property type="entry name" value="AQUAPORIN OR AQUAGLYCEROPORIN RELATED"/>
    <property type="match status" value="1"/>
</dbReference>
<comment type="subcellular location">
    <subcellularLocation>
        <location evidence="1">Membrane</location>
        <topology evidence="1">Multi-pass membrane protein</topology>
    </subcellularLocation>
</comment>
<comment type="similarity">
    <text evidence="2 7">Belongs to the MIP/aquaporin (TC 1.A.8) family.</text>
</comment>
<gene>
    <name evidence="9" type="ORF">SAMN02745136_02808</name>
</gene>
<evidence type="ECO:0000256" key="7">
    <source>
        <dbReference type="RuleBase" id="RU000477"/>
    </source>
</evidence>
<feature type="transmembrane region" description="Helical" evidence="8">
    <location>
        <begin position="167"/>
        <end position="187"/>
    </location>
</feature>
<reference evidence="9 10" key="1">
    <citation type="submission" date="2016-11" db="EMBL/GenBank/DDBJ databases">
        <authorList>
            <person name="Jaros S."/>
            <person name="Januszkiewicz K."/>
            <person name="Wedrychowicz H."/>
        </authorList>
    </citation>
    <scope>NUCLEOTIDE SEQUENCE [LARGE SCALE GENOMIC DNA]</scope>
    <source>
        <strain evidence="9 10">DSM 15929</strain>
    </source>
</reference>
<evidence type="ECO:0000256" key="4">
    <source>
        <dbReference type="ARBA" id="ARBA00022692"/>
    </source>
</evidence>
<keyword evidence="4 7" id="KW-0812">Transmembrane</keyword>
<feature type="transmembrane region" description="Helical" evidence="8">
    <location>
        <begin position="6"/>
        <end position="25"/>
    </location>
</feature>
<evidence type="ECO:0000256" key="5">
    <source>
        <dbReference type="ARBA" id="ARBA00022989"/>
    </source>
</evidence>
<dbReference type="GO" id="GO:0015254">
    <property type="term" value="F:glycerol channel activity"/>
    <property type="evidence" value="ECO:0007669"/>
    <property type="project" value="TreeGrafter"/>
</dbReference>
<dbReference type="PANTHER" id="PTHR43829:SF9">
    <property type="entry name" value="AQUAPORIN-9"/>
    <property type="match status" value="1"/>
</dbReference>
<name>A0A1M6THH9_9FIRM</name>
<dbReference type="Gene3D" id="1.20.1080.10">
    <property type="entry name" value="Glycerol uptake facilitator protein"/>
    <property type="match status" value="1"/>
</dbReference>
<dbReference type="Proteomes" id="UP000184386">
    <property type="component" value="Unassembled WGS sequence"/>
</dbReference>
<proteinExistence type="inferred from homology"/>
<evidence type="ECO:0000313" key="10">
    <source>
        <dbReference type="Proteomes" id="UP000184386"/>
    </source>
</evidence>
<organism evidence="9 10">
    <name type="scientific">Anaerocolumna jejuensis DSM 15929</name>
    <dbReference type="NCBI Taxonomy" id="1121322"/>
    <lineage>
        <taxon>Bacteria</taxon>
        <taxon>Bacillati</taxon>
        <taxon>Bacillota</taxon>
        <taxon>Clostridia</taxon>
        <taxon>Lachnospirales</taxon>
        <taxon>Lachnospiraceae</taxon>
        <taxon>Anaerocolumna</taxon>
    </lineage>
</organism>
<dbReference type="InterPro" id="IPR053481">
    <property type="entry name" value="MIP/AQP_LacticAcid_Trans"/>
</dbReference>
<dbReference type="GO" id="GO:0005886">
    <property type="term" value="C:plasma membrane"/>
    <property type="evidence" value="ECO:0007669"/>
    <property type="project" value="TreeGrafter"/>
</dbReference>
<sequence length="237" mass="25602">MYHHLIAEFLGTAFMIIFGVGVHCNETLNETKHHGSGHIFAITAWAFGITVTLYLFNGVYINPSMTLAQAVLGKISWSKVVPYCIAQVSGGFAGAVLVYVCYADHFKLSAGKIDAVKIRNIFSTTPGIRNLPRNFFVEFIATFMFITCILGITRLNNPAVEPIAVGLLVWAIGMGLGGTTGFAMNLARDMGPRLAYAILPIDSKTDADWKYGILVPGIAPLLGGVCAALFTQFFLGM</sequence>
<evidence type="ECO:0000256" key="3">
    <source>
        <dbReference type="ARBA" id="ARBA00022448"/>
    </source>
</evidence>
<feature type="transmembrane region" description="Helical" evidence="8">
    <location>
        <begin position="135"/>
        <end position="155"/>
    </location>
</feature>
<evidence type="ECO:0000256" key="6">
    <source>
        <dbReference type="ARBA" id="ARBA00023136"/>
    </source>
</evidence>
<evidence type="ECO:0000256" key="8">
    <source>
        <dbReference type="SAM" id="Phobius"/>
    </source>
</evidence>
<keyword evidence="3 7" id="KW-0813">Transport</keyword>
<dbReference type="EMBL" id="FRAC01000013">
    <property type="protein sequence ID" value="SHK56445.1"/>
    <property type="molecule type" value="Genomic_DNA"/>
</dbReference>
<keyword evidence="6 8" id="KW-0472">Membrane</keyword>
<dbReference type="PRINTS" id="PR00783">
    <property type="entry name" value="MINTRINSICP"/>
</dbReference>
<feature type="transmembrane region" description="Helical" evidence="8">
    <location>
        <begin position="80"/>
        <end position="102"/>
    </location>
</feature>
<dbReference type="InterPro" id="IPR023271">
    <property type="entry name" value="Aquaporin-like"/>
</dbReference>
<keyword evidence="10" id="KW-1185">Reference proteome</keyword>
<dbReference type="SUPFAM" id="SSF81338">
    <property type="entry name" value="Aquaporin-like"/>
    <property type="match status" value="1"/>
</dbReference>
<protein>
    <submittedName>
        <fullName evidence="9">Glycerol uptake facilitator protein</fullName>
    </submittedName>
</protein>
<dbReference type="Pfam" id="PF00230">
    <property type="entry name" value="MIP"/>
    <property type="match status" value="1"/>
</dbReference>
<dbReference type="NCBIfam" id="NF043012">
    <property type="entry name" value="LacAcidTportLarD"/>
    <property type="match status" value="1"/>
</dbReference>
<evidence type="ECO:0000256" key="2">
    <source>
        <dbReference type="ARBA" id="ARBA00006175"/>
    </source>
</evidence>
<feature type="transmembrane region" description="Helical" evidence="8">
    <location>
        <begin position="37"/>
        <end position="60"/>
    </location>
</feature>